<name>A0A927GTZ5_9BACL</name>
<dbReference type="Proteomes" id="UP000621560">
    <property type="component" value="Unassembled WGS sequence"/>
</dbReference>
<evidence type="ECO:0000256" key="2">
    <source>
        <dbReference type="ARBA" id="ARBA00022692"/>
    </source>
</evidence>
<dbReference type="InterPro" id="IPR050932">
    <property type="entry name" value="TM2D1-3-like"/>
</dbReference>
<keyword evidence="4 5" id="KW-0472">Membrane</keyword>
<proteinExistence type="predicted"/>
<dbReference type="EMBL" id="JACXIZ010000034">
    <property type="protein sequence ID" value="MBD2847202.1"/>
    <property type="molecule type" value="Genomic_DNA"/>
</dbReference>
<keyword evidence="3 5" id="KW-1133">Transmembrane helix</keyword>
<evidence type="ECO:0000256" key="3">
    <source>
        <dbReference type="ARBA" id="ARBA00022989"/>
    </source>
</evidence>
<organism evidence="7 8">
    <name type="scientific">Paenibacillus sabuli</name>
    <dbReference type="NCBI Taxonomy" id="2772509"/>
    <lineage>
        <taxon>Bacteria</taxon>
        <taxon>Bacillati</taxon>
        <taxon>Bacillota</taxon>
        <taxon>Bacilli</taxon>
        <taxon>Bacillales</taxon>
        <taxon>Paenibacillaceae</taxon>
        <taxon>Paenibacillus</taxon>
    </lineage>
</organism>
<accession>A0A927GTZ5</accession>
<evidence type="ECO:0000256" key="5">
    <source>
        <dbReference type="SAM" id="Phobius"/>
    </source>
</evidence>
<evidence type="ECO:0000256" key="1">
    <source>
        <dbReference type="ARBA" id="ARBA00004141"/>
    </source>
</evidence>
<feature type="transmembrane region" description="Helical" evidence="5">
    <location>
        <begin position="56"/>
        <end position="78"/>
    </location>
</feature>
<comment type="caution">
    <text evidence="7">The sequence shown here is derived from an EMBL/GenBank/DDBJ whole genome shotgun (WGS) entry which is preliminary data.</text>
</comment>
<evidence type="ECO:0000256" key="4">
    <source>
        <dbReference type="ARBA" id="ARBA00023136"/>
    </source>
</evidence>
<dbReference type="InterPro" id="IPR007829">
    <property type="entry name" value="TM2"/>
</dbReference>
<sequence>MFPSYSLRLQLTEQEQASLRTAMAACAKQPAVAYVVWYFVGLFGGHRFYMGRPLTGAVQLALSLTVLGLAVTFVWWIIDAFRMPRWIRSRNVEIEQALARELLHARHIADALDQPPRQ</sequence>
<dbReference type="RefSeq" id="WP_190920299.1">
    <property type="nucleotide sequence ID" value="NZ_JACXIZ010000034.1"/>
</dbReference>
<reference evidence="7" key="1">
    <citation type="submission" date="2020-09" db="EMBL/GenBank/DDBJ databases">
        <title>A novel bacterium of genus Paenibacillus, isolated from South China Sea.</title>
        <authorList>
            <person name="Huang H."/>
            <person name="Mo K."/>
            <person name="Hu Y."/>
        </authorList>
    </citation>
    <scope>NUCLEOTIDE SEQUENCE</scope>
    <source>
        <strain evidence="7">IB182496</strain>
    </source>
</reference>
<dbReference type="PANTHER" id="PTHR21016">
    <property type="entry name" value="BETA-AMYLOID BINDING PROTEIN-RELATED"/>
    <property type="match status" value="1"/>
</dbReference>
<keyword evidence="8" id="KW-1185">Reference proteome</keyword>
<dbReference type="Pfam" id="PF05154">
    <property type="entry name" value="TM2"/>
    <property type="match status" value="1"/>
</dbReference>
<dbReference type="PANTHER" id="PTHR21016:SF25">
    <property type="entry name" value="TM2 DOMAIN-CONTAINING PROTEIN DDB_G0277895-RELATED"/>
    <property type="match status" value="1"/>
</dbReference>
<evidence type="ECO:0000313" key="7">
    <source>
        <dbReference type="EMBL" id="MBD2847202.1"/>
    </source>
</evidence>
<dbReference type="GO" id="GO:0016020">
    <property type="term" value="C:membrane"/>
    <property type="evidence" value="ECO:0007669"/>
    <property type="project" value="UniProtKB-SubCell"/>
</dbReference>
<evidence type="ECO:0000259" key="6">
    <source>
        <dbReference type="Pfam" id="PF05154"/>
    </source>
</evidence>
<protein>
    <submittedName>
        <fullName evidence="7">TM2 domain-containing protein</fullName>
    </submittedName>
</protein>
<gene>
    <name evidence="7" type="ORF">IDH44_18535</name>
</gene>
<feature type="transmembrane region" description="Helical" evidence="5">
    <location>
        <begin position="31"/>
        <end position="50"/>
    </location>
</feature>
<keyword evidence="2 5" id="KW-0812">Transmembrane</keyword>
<comment type="subcellular location">
    <subcellularLocation>
        <location evidence="1">Membrane</location>
        <topology evidence="1">Multi-pass membrane protein</topology>
    </subcellularLocation>
</comment>
<dbReference type="AlphaFoldDB" id="A0A927GTZ5"/>
<feature type="domain" description="TM2" evidence="6">
    <location>
        <begin position="28"/>
        <end position="81"/>
    </location>
</feature>
<evidence type="ECO:0000313" key="8">
    <source>
        <dbReference type="Proteomes" id="UP000621560"/>
    </source>
</evidence>